<dbReference type="InterPro" id="IPR038694">
    <property type="entry name" value="DUF427_sf"/>
</dbReference>
<proteinExistence type="predicted"/>
<accession>A0A919ND85</accession>
<dbReference type="RefSeq" id="WP_239103089.1">
    <property type="nucleotide sequence ID" value="NZ_BOMW01000072.1"/>
</dbReference>
<reference evidence="2" key="1">
    <citation type="submission" date="2021-01" db="EMBL/GenBank/DDBJ databases">
        <title>Whole genome shotgun sequence of Actinoplanes siamensis NBRC 109076.</title>
        <authorList>
            <person name="Komaki H."/>
            <person name="Tamura T."/>
        </authorList>
    </citation>
    <scope>NUCLEOTIDE SEQUENCE</scope>
    <source>
        <strain evidence="2">NBRC 109076</strain>
    </source>
</reference>
<evidence type="ECO:0000313" key="2">
    <source>
        <dbReference type="EMBL" id="GIF09043.1"/>
    </source>
</evidence>
<protein>
    <recommendedName>
        <fullName evidence="1">DUF427 domain-containing protein</fullName>
    </recommendedName>
</protein>
<dbReference type="AlphaFoldDB" id="A0A919ND85"/>
<evidence type="ECO:0000313" key="3">
    <source>
        <dbReference type="Proteomes" id="UP000629619"/>
    </source>
</evidence>
<dbReference type="Pfam" id="PF04248">
    <property type="entry name" value="NTP_transf_9"/>
    <property type="match status" value="1"/>
</dbReference>
<keyword evidence="3" id="KW-1185">Reference proteome</keyword>
<name>A0A919ND85_9ACTN</name>
<feature type="domain" description="DUF427" evidence="1">
    <location>
        <begin position="140"/>
        <end position="232"/>
    </location>
</feature>
<dbReference type="InterPro" id="IPR007361">
    <property type="entry name" value="DUF427"/>
</dbReference>
<dbReference type="PANTHER" id="PTHR34310:SF9">
    <property type="entry name" value="BLR5716 PROTEIN"/>
    <property type="match status" value="1"/>
</dbReference>
<sequence length="256" mass="29110">MTAVVKRRHPVADGVITWEPSERRVRGLAGDETIVDSRRPILIWLPGQAVPLYAFPEQDVRVDLLRPAGATSYDLVLGPEVREAAAWRFAEPQLAAFLAFEWFERTGRGLDHWYEEDEEIFVHPRDPYKRVDAIHSSRHVTVEIGGRVVAESRRPVLVFETRLPTRYYLPRDDVRLDLLTPTDLSTGCPYKGTAGYWSLNDADQVPPNIAWSYPDPLPAVGAIAGHIAFYNEVADITVDGERLERPHTSFTERLRR</sequence>
<dbReference type="Gene3D" id="2.170.150.40">
    <property type="entry name" value="Domain of unknown function (DUF427)"/>
    <property type="match status" value="2"/>
</dbReference>
<organism evidence="2 3">
    <name type="scientific">Actinoplanes siamensis</name>
    <dbReference type="NCBI Taxonomy" id="1223317"/>
    <lineage>
        <taxon>Bacteria</taxon>
        <taxon>Bacillati</taxon>
        <taxon>Actinomycetota</taxon>
        <taxon>Actinomycetes</taxon>
        <taxon>Micromonosporales</taxon>
        <taxon>Micromonosporaceae</taxon>
        <taxon>Actinoplanes</taxon>
    </lineage>
</organism>
<evidence type="ECO:0000259" key="1">
    <source>
        <dbReference type="Pfam" id="PF04248"/>
    </source>
</evidence>
<dbReference type="EMBL" id="BOMW01000072">
    <property type="protein sequence ID" value="GIF09043.1"/>
    <property type="molecule type" value="Genomic_DNA"/>
</dbReference>
<gene>
    <name evidence="2" type="ORF">Asi03nite_65810</name>
</gene>
<dbReference type="PANTHER" id="PTHR34310">
    <property type="entry name" value="DUF427 DOMAIN PROTEIN (AFU_ORTHOLOGUE AFUA_3G02220)"/>
    <property type="match status" value="1"/>
</dbReference>
<comment type="caution">
    <text evidence="2">The sequence shown here is derived from an EMBL/GenBank/DDBJ whole genome shotgun (WGS) entry which is preliminary data.</text>
</comment>
<dbReference type="Proteomes" id="UP000629619">
    <property type="component" value="Unassembled WGS sequence"/>
</dbReference>